<evidence type="ECO:0000313" key="1">
    <source>
        <dbReference type="Proteomes" id="UP000887540"/>
    </source>
</evidence>
<name>A0A914E8T7_9BILA</name>
<reference evidence="2" key="1">
    <citation type="submission" date="2022-11" db="UniProtKB">
        <authorList>
            <consortium name="WormBaseParasite"/>
        </authorList>
    </citation>
    <scope>IDENTIFICATION</scope>
</reference>
<dbReference type="WBParaSite" id="ACRNAN_scaffold6178.g18347.t1">
    <property type="protein sequence ID" value="ACRNAN_scaffold6178.g18347.t1"/>
    <property type="gene ID" value="ACRNAN_scaffold6178.g18347"/>
</dbReference>
<keyword evidence="1" id="KW-1185">Reference proteome</keyword>
<evidence type="ECO:0000313" key="2">
    <source>
        <dbReference type="WBParaSite" id="ACRNAN_scaffold6178.g18347.t1"/>
    </source>
</evidence>
<accession>A0A914E8T7</accession>
<proteinExistence type="predicted"/>
<protein>
    <submittedName>
        <fullName evidence="2">Uncharacterized protein</fullName>
    </submittedName>
</protein>
<dbReference type="Proteomes" id="UP000887540">
    <property type="component" value="Unplaced"/>
</dbReference>
<organism evidence="1 2">
    <name type="scientific">Acrobeloides nanus</name>
    <dbReference type="NCBI Taxonomy" id="290746"/>
    <lineage>
        <taxon>Eukaryota</taxon>
        <taxon>Metazoa</taxon>
        <taxon>Ecdysozoa</taxon>
        <taxon>Nematoda</taxon>
        <taxon>Chromadorea</taxon>
        <taxon>Rhabditida</taxon>
        <taxon>Tylenchina</taxon>
        <taxon>Cephalobomorpha</taxon>
        <taxon>Cephaloboidea</taxon>
        <taxon>Cephalobidae</taxon>
        <taxon>Acrobeloides</taxon>
    </lineage>
</organism>
<dbReference type="AlphaFoldDB" id="A0A914E8T7"/>
<sequence length="83" mass="9538">MIKIEVPPSKWFHFEVGWAKKRFCTGMPNFTKKNFLPRQIRASDEEFSAEMVSDLPRIIVKIGSMSVIAMIDTASDVKFEAKE</sequence>